<evidence type="ECO:0000313" key="1">
    <source>
        <dbReference type="EMBL" id="GIX91568.1"/>
    </source>
</evidence>
<dbReference type="AlphaFoldDB" id="A0AAV4P4Z5"/>
<gene>
    <name evidence="1" type="ORF">CEXT_444141</name>
</gene>
<reference evidence="1 2" key="1">
    <citation type="submission" date="2021-06" db="EMBL/GenBank/DDBJ databases">
        <title>Caerostris extrusa draft genome.</title>
        <authorList>
            <person name="Kono N."/>
            <person name="Arakawa K."/>
        </authorList>
    </citation>
    <scope>NUCLEOTIDE SEQUENCE [LARGE SCALE GENOMIC DNA]</scope>
</reference>
<keyword evidence="2" id="KW-1185">Reference proteome</keyword>
<proteinExistence type="predicted"/>
<protein>
    <submittedName>
        <fullName evidence="1">Uncharacterized protein</fullName>
    </submittedName>
</protein>
<dbReference type="EMBL" id="BPLR01021592">
    <property type="protein sequence ID" value="GIX91568.1"/>
    <property type="molecule type" value="Genomic_DNA"/>
</dbReference>
<comment type="caution">
    <text evidence="1">The sequence shown here is derived from an EMBL/GenBank/DDBJ whole genome shotgun (WGS) entry which is preliminary data.</text>
</comment>
<evidence type="ECO:0000313" key="2">
    <source>
        <dbReference type="Proteomes" id="UP001054945"/>
    </source>
</evidence>
<sequence length="71" mass="8043">MRNNINIKSLSGCKDEYFVIIPRYLGPMEEIVKGFHIDTDGAEIKAALKDAGFLTNKVIQFKDYSKHPITV</sequence>
<name>A0AAV4P4Z5_CAEEX</name>
<organism evidence="1 2">
    <name type="scientific">Caerostris extrusa</name>
    <name type="common">Bark spider</name>
    <name type="synonym">Caerostris bankana</name>
    <dbReference type="NCBI Taxonomy" id="172846"/>
    <lineage>
        <taxon>Eukaryota</taxon>
        <taxon>Metazoa</taxon>
        <taxon>Ecdysozoa</taxon>
        <taxon>Arthropoda</taxon>
        <taxon>Chelicerata</taxon>
        <taxon>Arachnida</taxon>
        <taxon>Araneae</taxon>
        <taxon>Araneomorphae</taxon>
        <taxon>Entelegynae</taxon>
        <taxon>Araneoidea</taxon>
        <taxon>Araneidae</taxon>
        <taxon>Caerostris</taxon>
    </lineage>
</organism>
<dbReference type="Proteomes" id="UP001054945">
    <property type="component" value="Unassembled WGS sequence"/>
</dbReference>
<accession>A0AAV4P4Z5</accession>